<dbReference type="SUPFAM" id="SSF57889">
    <property type="entry name" value="Cysteine-rich domain"/>
    <property type="match status" value="1"/>
</dbReference>
<organism evidence="1">
    <name type="scientific">Aegilops tauschii</name>
    <name type="common">Tausch's goatgrass</name>
    <name type="synonym">Aegilops squarrosa</name>
    <dbReference type="NCBI Taxonomy" id="37682"/>
    <lineage>
        <taxon>Eukaryota</taxon>
        <taxon>Viridiplantae</taxon>
        <taxon>Streptophyta</taxon>
        <taxon>Embryophyta</taxon>
        <taxon>Tracheophyta</taxon>
        <taxon>Spermatophyta</taxon>
        <taxon>Magnoliopsida</taxon>
        <taxon>Liliopsida</taxon>
        <taxon>Poales</taxon>
        <taxon>Poaceae</taxon>
        <taxon>BOP clade</taxon>
        <taxon>Pooideae</taxon>
        <taxon>Triticodae</taxon>
        <taxon>Triticeae</taxon>
        <taxon>Triticinae</taxon>
        <taxon>Aegilops</taxon>
    </lineage>
</organism>
<name>M8BEU4_AEGTA</name>
<dbReference type="AlphaFoldDB" id="M8BEU4"/>
<evidence type="ECO:0000313" key="1">
    <source>
        <dbReference type="EnsemblPlants" id="EMT23455"/>
    </source>
</evidence>
<dbReference type="InterPro" id="IPR046349">
    <property type="entry name" value="C1-like_sf"/>
</dbReference>
<dbReference type="PANTHER" id="PTHR46477:SF25">
    <property type="entry name" value="OS08G0404500 PROTEIN"/>
    <property type="match status" value="1"/>
</dbReference>
<accession>M8BEU4</accession>
<sequence>MGQRFCNACGDAVLGMVYHDGQADLDLHPCCAFLKDCIVYPGRVFQLRQEVAASCMLCGQNGPRGKFWSYALHANGGVENIHVACMLYADHNQTGAAGILLIFWATLYLYIN</sequence>
<protein>
    <recommendedName>
        <fullName evidence="2">DC1 domain-containing protein</fullName>
    </recommendedName>
</protein>
<dbReference type="PANTHER" id="PTHR46477">
    <property type="entry name" value="CYSTEINE/HISTIDINE-RICH C1 DOMAIN FAMILY PROTEIN"/>
    <property type="match status" value="1"/>
</dbReference>
<evidence type="ECO:0008006" key="2">
    <source>
        <dbReference type="Google" id="ProtNLM"/>
    </source>
</evidence>
<proteinExistence type="predicted"/>
<dbReference type="EnsemblPlants" id="EMT23455">
    <property type="protein sequence ID" value="EMT23455"/>
    <property type="gene ID" value="F775_42858"/>
</dbReference>
<reference evidence="1" key="1">
    <citation type="submission" date="2015-06" db="UniProtKB">
        <authorList>
            <consortium name="EnsemblPlants"/>
        </authorList>
    </citation>
    <scope>IDENTIFICATION</scope>
</reference>